<keyword evidence="1" id="KW-1133">Transmembrane helix</keyword>
<keyword evidence="4" id="KW-1185">Reference proteome</keyword>
<dbReference type="RefSeq" id="WP_354194142.1">
    <property type="nucleotide sequence ID" value="NZ_JBEPLW010000001.1"/>
</dbReference>
<dbReference type="Proteomes" id="UP001549099">
    <property type="component" value="Unassembled WGS sequence"/>
</dbReference>
<feature type="transmembrane region" description="Helical" evidence="1">
    <location>
        <begin position="34"/>
        <end position="52"/>
    </location>
</feature>
<feature type="transmembrane region" description="Helical" evidence="1">
    <location>
        <begin position="5"/>
        <end position="22"/>
    </location>
</feature>
<name>A0ABV2G7F1_9BACL</name>
<evidence type="ECO:0000256" key="1">
    <source>
        <dbReference type="SAM" id="Phobius"/>
    </source>
</evidence>
<feature type="transmembrane region" description="Helical" evidence="1">
    <location>
        <begin position="98"/>
        <end position="117"/>
    </location>
</feature>
<reference evidence="3 4" key="1">
    <citation type="submission" date="2024-06" db="EMBL/GenBank/DDBJ databases">
        <title>Genomic Encyclopedia of Type Strains, Phase IV (KMG-IV): sequencing the most valuable type-strain genomes for metagenomic binning, comparative biology and taxonomic classification.</title>
        <authorList>
            <person name="Goeker M."/>
        </authorList>
    </citation>
    <scope>NUCLEOTIDE SEQUENCE [LARGE SCALE GENOMIC DNA]</scope>
    <source>
        <strain evidence="3 4">DSM 26128</strain>
    </source>
</reference>
<keyword evidence="1" id="KW-0812">Transmembrane</keyword>
<accession>A0ABV2G7F1</accession>
<organism evidence="3 4">
    <name type="scientific">Bhargavaea ullalensis</name>
    <dbReference type="NCBI Taxonomy" id="1265685"/>
    <lineage>
        <taxon>Bacteria</taxon>
        <taxon>Bacillati</taxon>
        <taxon>Bacillota</taxon>
        <taxon>Bacilli</taxon>
        <taxon>Bacillales</taxon>
        <taxon>Caryophanaceae</taxon>
        <taxon>Bhargavaea</taxon>
    </lineage>
</organism>
<gene>
    <name evidence="3" type="ORF">ABID49_000051</name>
</gene>
<comment type="caution">
    <text evidence="3">The sequence shown here is derived from an EMBL/GenBank/DDBJ whole genome shotgun (WGS) entry which is preliminary data.</text>
</comment>
<protein>
    <recommendedName>
        <fullName evidence="2">DUF3899 domain-containing protein</fullName>
    </recommendedName>
</protein>
<dbReference type="EMBL" id="JBEPLW010000001">
    <property type="protein sequence ID" value="MET3574175.1"/>
    <property type="molecule type" value="Genomic_DNA"/>
</dbReference>
<sequence length="118" mass="13697">MFRKLIPLLFFIPPVFIGYSWLSGTPRPVEAADALFYISLALMLAGGILYIARHEVTGIFTRNWKRFFRPGRRESFIREKEGRAEKARFKKEPLPARPVFLFGLYCFTVSLVASFMLM</sequence>
<dbReference type="Pfam" id="PF13038">
    <property type="entry name" value="DUF3899"/>
    <property type="match status" value="1"/>
</dbReference>
<feature type="domain" description="DUF3899" evidence="2">
    <location>
        <begin position="33"/>
        <end position="114"/>
    </location>
</feature>
<evidence type="ECO:0000313" key="4">
    <source>
        <dbReference type="Proteomes" id="UP001549099"/>
    </source>
</evidence>
<evidence type="ECO:0000313" key="3">
    <source>
        <dbReference type="EMBL" id="MET3574175.1"/>
    </source>
</evidence>
<keyword evidence="1" id="KW-0472">Membrane</keyword>
<evidence type="ECO:0000259" key="2">
    <source>
        <dbReference type="Pfam" id="PF13038"/>
    </source>
</evidence>
<dbReference type="InterPro" id="IPR025007">
    <property type="entry name" value="DUF3899"/>
</dbReference>
<proteinExistence type="predicted"/>